<gene>
    <name evidence="1" type="ORF">RUM44_009449</name>
</gene>
<name>A0ABR1AUF1_POLSC</name>
<comment type="caution">
    <text evidence="1">The sequence shown here is derived from an EMBL/GenBank/DDBJ whole genome shotgun (WGS) entry which is preliminary data.</text>
</comment>
<evidence type="ECO:0000313" key="2">
    <source>
        <dbReference type="Proteomes" id="UP001359485"/>
    </source>
</evidence>
<reference evidence="1 2" key="1">
    <citation type="submission" date="2023-09" db="EMBL/GenBank/DDBJ databases">
        <title>Genomes of two closely related lineages of the louse Polyplax serrata with different host specificities.</title>
        <authorList>
            <person name="Martinu J."/>
            <person name="Tarabai H."/>
            <person name="Stefka J."/>
            <person name="Hypsa V."/>
        </authorList>
    </citation>
    <scope>NUCLEOTIDE SEQUENCE [LARGE SCALE GENOMIC DNA]</scope>
    <source>
        <strain evidence="1">98ZLc_SE</strain>
    </source>
</reference>
<dbReference type="Proteomes" id="UP001359485">
    <property type="component" value="Unassembled WGS sequence"/>
</dbReference>
<organism evidence="1 2">
    <name type="scientific">Polyplax serrata</name>
    <name type="common">Common mouse louse</name>
    <dbReference type="NCBI Taxonomy" id="468196"/>
    <lineage>
        <taxon>Eukaryota</taxon>
        <taxon>Metazoa</taxon>
        <taxon>Ecdysozoa</taxon>
        <taxon>Arthropoda</taxon>
        <taxon>Hexapoda</taxon>
        <taxon>Insecta</taxon>
        <taxon>Pterygota</taxon>
        <taxon>Neoptera</taxon>
        <taxon>Paraneoptera</taxon>
        <taxon>Psocodea</taxon>
        <taxon>Troctomorpha</taxon>
        <taxon>Phthiraptera</taxon>
        <taxon>Anoplura</taxon>
        <taxon>Polyplacidae</taxon>
        <taxon>Polyplax</taxon>
    </lineage>
</organism>
<keyword evidence="2" id="KW-1185">Reference proteome</keyword>
<evidence type="ECO:0000313" key="1">
    <source>
        <dbReference type="EMBL" id="KAK6626972.1"/>
    </source>
</evidence>
<dbReference type="EMBL" id="JAWJWF010000045">
    <property type="protein sequence ID" value="KAK6626972.1"/>
    <property type="molecule type" value="Genomic_DNA"/>
</dbReference>
<sequence>MTTMSGDGGDEKKKKKKNTFNGCWDNPTFFQGTVETLGNSTEVEFRAPSFRIHFLYPRKRRLICNVWEFKVVLSRNLIGENEPNRELSNSQVNYSRYGGFSHGFGIVSRMVKEEEEEEKSSGGTP</sequence>
<protein>
    <submittedName>
        <fullName evidence="1">Uncharacterized protein</fullName>
    </submittedName>
</protein>
<proteinExistence type="predicted"/>
<accession>A0ABR1AUF1</accession>